<dbReference type="InterPro" id="IPR005101">
    <property type="entry name" value="Cryptochr/Photolyase_FAD-bd"/>
</dbReference>
<keyword evidence="4 8" id="KW-0285">Flavoprotein</keyword>
<evidence type="ECO:0000256" key="9">
    <source>
        <dbReference type="PIRSR" id="PIRSR602081-2"/>
    </source>
</evidence>
<keyword evidence="6 10" id="KW-0157">Chromophore</keyword>
<dbReference type="GO" id="GO:0009416">
    <property type="term" value="P:response to light stimulus"/>
    <property type="evidence" value="ECO:0007669"/>
    <property type="project" value="TreeGrafter"/>
</dbReference>
<dbReference type="Proteomes" id="UP000664048">
    <property type="component" value="Unassembled WGS sequence"/>
</dbReference>
<dbReference type="PRINTS" id="PR00147">
    <property type="entry name" value="DNAPHOTLYASE"/>
</dbReference>
<evidence type="ECO:0000256" key="7">
    <source>
        <dbReference type="ARBA" id="ARBA00033999"/>
    </source>
</evidence>
<feature type="site" description="Electron transfer via tryptophanyl radical" evidence="9">
    <location>
        <position position="332"/>
    </location>
</feature>
<dbReference type="EMBL" id="JAENIB010000012">
    <property type="protein sequence ID" value="MBK1933124.1"/>
    <property type="molecule type" value="Genomic_DNA"/>
</dbReference>
<evidence type="ECO:0000313" key="15">
    <source>
        <dbReference type="Proteomes" id="UP000611459"/>
    </source>
</evidence>
<evidence type="ECO:0000313" key="14">
    <source>
        <dbReference type="EMBL" id="WFN23146.1"/>
    </source>
</evidence>
<gene>
    <name evidence="13" type="ORF">J4M89_18390</name>
    <name evidence="12" type="ORF">JIN94_24845</name>
    <name evidence="14" type="ORF">LXE91_35005</name>
</gene>
<evidence type="ECO:0000256" key="6">
    <source>
        <dbReference type="ARBA" id="ARBA00022991"/>
    </source>
</evidence>
<dbReference type="Pfam" id="PF03441">
    <property type="entry name" value="FAD_binding_7"/>
    <property type="match status" value="1"/>
</dbReference>
<comment type="similarity">
    <text evidence="10">Belongs to the DNA photolyase family.</text>
</comment>
<comment type="cofactor">
    <cofactor evidence="1">
        <name>(6R)-5,10-methylene-5,6,7,8-tetrahydrofolate</name>
        <dbReference type="ChEBI" id="CHEBI:15636"/>
    </cofactor>
</comment>
<dbReference type="OrthoDB" id="9772484at2"/>
<dbReference type="GeneID" id="93195037"/>
<evidence type="ECO:0000256" key="2">
    <source>
        <dbReference type="ARBA" id="ARBA00013149"/>
    </source>
</evidence>
<organism evidence="12 15">
    <name type="scientific">Burkholderia contaminans</name>
    <dbReference type="NCBI Taxonomy" id="488447"/>
    <lineage>
        <taxon>Bacteria</taxon>
        <taxon>Pseudomonadati</taxon>
        <taxon>Pseudomonadota</taxon>
        <taxon>Betaproteobacteria</taxon>
        <taxon>Burkholderiales</taxon>
        <taxon>Burkholderiaceae</taxon>
        <taxon>Burkholderia</taxon>
        <taxon>Burkholderia cepacia complex</taxon>
    </lineage>
</organism>
<evidence type="ECO:0000256" key="8">
    <source>
        <dbReference type="PIRSR" id="PIRSR602081-1"/>
    </source>
</evidence>
<dbReference type="EMBL" id="JAGEMX010000005">
    <property type="protein sequence ID" value="MBO1831346.1"/>
    <property type="molecule type" value="Genomic_DNA"/>
</dbReference>
<evidence type="ECO:0000256" key="5">
    <source>
        <dbReference type="ARBA" id="ARBA00022827"/>
    </source>
</evidence>
<dbReference type="PROSITE" id="PS00691">
    <property type="entry name" value="DNA_PHOTOLYASES_1_2"/>
    <property type="match status" value="1"/>
</dbReference>
<dbReference type="InterPro" id="IPR036155">
    <property type="entry name" value="Crypto/Photolyase_N_sf"/>
</dbReference>
<evidence type="ECO:0000256" key="3">
    <source>
        <dbReference type="ARBA" id="ARBA00014046"/>
    </source>
</evidence>
<keyword evidence="16" id="KW-1185">Reference proteome</keyword>
<comment type="catalytic activity">
    <reaction evidence="7">
        <text>cyclobutadipyrimidine (in DNA) = 2 pyrimidine residues (in DNA).</text>
        <dbReference type="EC" id="4.1.99.3"/>
    </reaction>
</comment>
<dbReference type="EC" id="4.1.99.3" evidence="2"/>
<dbReference type="Gene3D" id="1.25.40.80">
    <property type="match status" value="1"/>
</dbReference>
<dbReference type="Proteomes" id="UP001220209">
    <property type="component" value="Chromosome 3"/>
</dbReference>
<accession>A0A1E3FM29</accession>
<evidence type="ECO:0000256" key="10">
    <source>
        <dbReference type="RuleBase" id="RU004182"/>
    </source>
</evidence>
<name>A0A1E3FM29_9BURK</name>
<dbReference type="GO" id="GO:0003677">
    <property type="term" value="F:DNA binding"/>
    <property type="evidence" value="ECO:0007669"/>
    <property type="project" value="TreeGrafter"/>
</dbReference>
<dbReference type="FunFam" id="1.10.579.10:FF:000003">
    <property type="entry name" value="Deoxyribodipyrimidine photo-lyase"/>
    <property type="match status" value="1"/>
</dbReference>
<dbReference type="AlphaFoldDB" id="A0A1E3FM29"/>
<feature type="site" description="Electron transfer via tryptophanyl radical" evidence="9">
    <location>
        <position position="385"/>
    </location>
</feature>
<dbReference type="PROSITE" id="PS51645">
    <property type="entry name" value="PHR_CRY_ALPHA_BETA"/>
    <property type="match status" value="1"/>
</dbReference>
<dbReference type="SUPFAM" id="SSF48173">
    <property type="entry name" value="Cryptochrome/photolyase FAD-binding domain"/>
    <property type="match status" value="1"/>
</dbReference>
<dbReference type="InterPro" id="IPR014729">
    <property type="entry name" value="Rossmann-like_a/b/a_fold"/>
</dbReference>
<dbReference type="SUPFAM" id="SSF52425">
    <property type="entry name" value="Cryptochrome/photolyase, N-terminal domain"/>
    <property type="match status" value="1"/>
</dbReference>
<protein>
    <recommendedName>
        <fullName evidence="3">Deoxyribodipyrimidine photo-lyase</fullName>
        <ecNumber evidence="2">4.1.99.3</ecNumber>
    </recommendedName>
</protein>
<feature type="binding site" evidence="8">
    <location>
        <position position="298"/>
    </location>
    <ligand>
        <name>FAD</name>
        <dbReference type="ChEBI" id="CHEBI:57692"/>
    </ligand>
</feature>
<dbReference type="RefSeq" id="WP_039369971.1">
    <property type="nucleotide sequence ID" value="NZ_AP018359.1"/>
</dbReference>
<feature type="binding site" evidence="8">
    <location>
        <begin position="398"/>
        <end position="400"/>
    </location>
    <ligand>
        <name>FAD</name>
        <dbReference type="ChEBI" id="CHEBI:57692"/>
    </ligand>
</feature>
<dbReference type="EMBL" id="CP090642">
    <property type="protein sequence ID" value="WFN23146.1"/>
    <property type="molecule type" value="Genomic_DNA"/>
</dbReference>
<comment type="cofactor">
    <cofactor evidence="8">
        <name>FAD</name>
        <dbReference type="ChEBI" id="CHEBI:57692"/>
    </cofactor>
    <text evidence="8">Binds 1 FAD per subunit.</text>
</comment>
<dbReference type="GO" id="GO:0000719">
    <property type="term" value="P:photoreactive repair"/>
    <property type="evidence" value="ECO:0007669"/>
    <property type="project" value="UniProtKB-ARBA"/>
</dbReference>
<reference evidence="13 16" key="2">
    <citation type="submission" date="2021-03" db="EMBL/GenBank/DDBJ databases">
        <title>Clinical course, treatment and visual outcome of an outbreak of Burkholderia contaminans endophthalmitis following cataract surgery.</title>
        <authorList>
            <person name="Lind C."/>
            <person name="Olsen K."/>
            <person name="Angelsen N.K."/>
            <person name="Krefting E.A."/>
            <person name="Fossen K."/>
            <person name="Gravningen K."/>
            <person name="Depoorter E."/>
            <person name="Vandamme P."/>
            <person name="Bertelsen G."/>
        </authorList>
    </citation>
    <scope>NUCLEOTIDE SEQUENCE [LARGE SCALE GENOMIC DNA]</scope>
    <source>
        <strain evidence="13 16">51242556</strain>
    </source>
</reference>
<evidence type="ECO:0000313" key="16">
    <source>
        <dbReference type="Proteomes" id="UP000664048"/>
    </source>
</evidence>
<dbReference type="GO" id="GO:0003904">
    <property type="term" value="F:deoxyribodipyrimidine photo-lyase activity"/>
    <property type="evidence" value="ECO:0007669"/>
    <property type="project" value="UniProtKB-EC"/>
</dbReference>
<dbReference type="Gene3D" id="1.10.579.10">
    <property type="entry name" value="DNA Cyclobutane Dipyrimidine Photolyase, subunit A, domain 3"/>
    <property type="match status" value="1"/>
</dbReference>
<dbReference type="GO" id="GO:0071949">
    <property type="term" value="F:FAD binding"/>
    <property type="evidence" value="ECO:0007669"/>
    <property type="project" value="TreeGrafter"/>
</dbReference>
<keyword evidence="5 8" id="KW-0274">FAD</keyword>
<proteinExistence type="inferred from homology"/>
<dbReference type="Pfam" id="PF00875">
    <property type="entry name" value="DNA_photolyase"/>
    <property type="match status" value="1"/>
</dbReference>
<evidence type="ECO:0000313" key="17">
    <source>
        <dbReference type="Proteomes" id="UP001220209"/>
    </source>
</evidence>
<dbReference type="PANTHER" id="PTHR11455">
    <property type="entry name" value="CRYPTOCHROME"/>
    <property type="match status" value="1"/>
</dbReference>
<dbReference type="InterPro" id="IPR006050">
    <property type="entry name" value="DNA_photolyase_N"/>
</dbReference>
<feature type="site" description="Electron transfer via tryptophanyl radical" evidence="9">
    <location>
        <position position="408"/>
    </location>
</feature>
<dbReference type="InterPro" id="IPR018394">
    <property type="entry name" value="DNA_photolyase_1_CS_C"/>
</dbReference>
<dbReference type="PANTHER" id="PTHR11455:SF9">
    <property type="entry name" value="CRYPTOCHROME CIRCADIAN CLOCK 5 ISOFORM X1"/>
    <property type="match status" value="1"/>
</dbReference>
<evidence type="ECO:0000313" key="13">
    <source>
        <dbReference type="EMBL" id="MBO1831346.1"/>
    </source>
</evidence>
<dbReference type="Gene3D" id="3.40.50.620">
    <property type="entry name" value="HUPs"/>
    <property type="match status" value="1"/>
</dbReference>
<dbReference type="InterPro" id="IPR036134">
    <property type="entry name" value="Crypto/Photolyase_FAD-like_sf"/>
</dbReference>
<feature type="binding site" evidence="8">
    <location>
        <begin position="251"/>
        <end position="255"/>
    </location>
    <ligand>
        <name>FAD</name>
        <dbReference type="ChEBI" id="CHEBI:57692"/>
    </ligand>
</feature>
<evidence type="ECO:0000313" key="12">
    <source>
        <dbReference type="EMBL" id="MBK1933124.1"/>
    </source>
</evidence>
<dbReference type="PROSITE" id="PS00394">
    <property type="entry name" value="DNA_PHOTOLYASES_1_1"/>
    <property type="match status" value="1"/>
</dbReference>
<dbReference type="Proteomes" id="UP000611459">
    <property type="component" value="Unassembled WGS sequence"/>
</dbReference>
<evidence type="ECO:0000256" key="1">
    <source>
        <dbReference type="ARBA" id="ARBA00001932"/>
    </source>
</evidence>
<evidence type="ECO:0000259" key="11">
    <source>
        <dbReference type="PROSITE" id="PS51645"/>
    </source>
</evidence>
<reference evidence="14 17" key="3">
    <citation type="submission" date="2021-12" db="EMBL/GenBank/DDBJ databases">
        <title>Genomic and phenotypic characterization of three Burkholderia contaminans isolates recovered from different sources.</title>
        <authorList>
            <person name="Lopez De Volder A."/>
            <person name="Fan Y."/>
            <person name="Nunvar J."/>
            <person name="Herrera T."/>
            <person name="Timp W."/>
            <person name="Degrossi J."/>
        </authorList>
    </citation>
    <scope>NUCLEOTIDE SEQUENCE [LARGE SCALE GENOMIC DNA]</scope>
    <source>
        <strain evidence="14 17">LMG 23361</strain>
    </source>
</reference>
<evidence type="ECO:0000256" key="4">
    <source>
        <dbReference type="ARBA" id="ARBA00022630"/>
    </source>
</evidence>
<feature type="binding site" evidence="8">
    <location>
        <position position="239"/>
    </location>
    <ligand>
        <name>FAD</name>
        <dbReference type="ChEBI" id="CHEBI:57692"/>
    </ligand>
</feature>
<sequence>MTRTELPYESRPVIVWFRDDQRLSDNPALSHAVSTGHPVVCVYVYDPAPKLGRAMGGAQKWWLHESLKKLDDSLSALGGSLLVLRGNEHEAIRSLAVETRAAMVFWNRRYSKAQTEMDASIKKDLIGRGIDVSTFNGHLLREPWTVATREGLPFQVFSAYWRAARRDNFFPPCPLSAPARVTFFPVSRNVSAHVCTLPALALQPSTPDWAEGLRATWRCGEEAAGHQLEAFIEHSFSDYAGARDFPATRATSRLSPYLRFGNISARQVWYATLSAVDAMRSRRVVRIDDAKNESLNKFFSELGWREFSYYLLYHCEPLHQVNFRRQFDAMPWRTDAKALRAWQRGKTGYPLVDAGMRELWHTGWMHNRVRMVTASFLTKHLLIDWREGEAWFWDTLVDADEASNPAGWQWVSGSGADAAPYFRIFNPVLQGEKFDSSGEYTRRWVPELSALPAKTLHSPWTASAEALREASIALGATYPFPIVDHQVARARALSSVEILNTQSQMK</sequence>
<reference evidence="12" key="1">
    <citation type="submission" date="2021-01" db="EMBL/GenBank/DDBJ databases">
        <title>Outbreak of Burkholderia contaminns endophthalmitis traced to a clinical ventilation system.</title>
        <authorList>
            <person name="Lipuma J."/>
            <person name="Spilker T."/>
            <person name="Kratholm J."/>
        </authorList>
    </citation>
    <scope>NUCLEOTIDE SEQUENCE</scope>
    <source>
        <strain evidence="12">HI4954</strain>
    </source>
</reference>
<feature type="domain" description="Photolyase/cryptochrome alpha/beta" evidence="11">
    <location>
        <begin position="11"/>
        <end position="140"/>
    </location>
</feature>
<dbReference type="InterPro" id="IPR002081">
    <property type="entry name" value="Cryptochrome/DNA_photolyase_1"/>
</dbReference>